<feature type="domain" description="C2H2-type" evidence="12">
    <location>
        <begin position="131"/>
        <end position="158"/>
    </location>
</feature>
<dbReference type="SMART" id="SM00355">
    <property type="entry name" value="ZnF_C2H2"/>
    <property type="match status" value="3"/>
</dbReference>
<evidence type="ECO:0000256" key="1">
    <source>
        <dbReference type="ARBA" id="ARBA00004123"/>
    </source>
</evidence>
<evidence type="ECO:0000256" key="7">
    <source>
        <dbReference type="ARBA" id="ARBA00023125"/>
    </source>
</evidence>
<evidence type="ECO:0000256" key="8">
    <source>
        <dbReference type="ARBA" id="ARBA00023163"/>
    </source>
</evidence>
<evidence type="ECO:0000256" key="5">
    <source>
        <dbReference type="ARBA" id="ARBA00022833"/>
    </source>
</evidence>
<dbReference type="Gene3D" id="3.30.160.60">
    <property type="entry name" value="Classic Zinc Finger"/>
    <property type="match status" value="1"/>
</dbReference>
<organism evidence="13 14">
    <name type="scientific">Oncorhynchus mykiss</name>
    <name type="common">Rainbow trout</name>
    <name type="synonym">Salmo gairdneri</name>
    <dbReference type="NCBI Taxonomy" id="8022"/>
    <lineage>
        <taxon>Eukaryota</taxon>
        <taxon>Metazoa</taxon>
        <taxon>Chordata</taxon>
        <taxon>Craniata</taxon>
        <taxon>Vertebrata</taxon>
        <taxon>Euteleostomi</taxon>
        <taxon>Actinopterygii</taxon>
        <taxon>Neopterygii</taxon>
        <taxon>Teleostei</taxon>
        <taxon>Protacanthopterygii</taxon>
        <taxon>Salmoniformes</taxon>
        <taxon>Salmonidae</taxon>
        <taxon>Salmoninae</taxon>
        <taxon>Oncorhynchus</taxon>
    </lineage>
</organism>
<dbReference type="Proteomes" id="UP000694395">
    <property type="component" value="Chromosome 5"/>
</dbReference>
<evidence type="ECO:0000259" key="12">
    <source>
        <dbReference type="PROSITE" id="PS50157"/>
    </source>
</evidence>
<accession>A0A8C7SET7</accession>
<dbReference type="PANTHER" id="PTHR24383:SF12">
    <property type="entry name" value="ZINC FINGER PROTEIN 618"/>
    <property type="match status" value="1"/>
</dbReference>
<feature type="region of interest" description="Disordered" evidence="11">
    <location>
        <begin position="1"/>
        <end position="51"/>
    </location>
</feature>
<keyword evidence="14" id="KW-1185">Reference proteome</keyword>
<dbReference type="GO" id="GO:0046983">
    <property type="term" value="F:protein dimerization activity"/>
    <property type="evidence" value="ECO:0007669"/>
    <property type="project" value="InterPro"/>
</dbReference>
<evidence type="ECO:0000256" key="9">
    <source>
        <dbReference type="ARBA" id="ARBA00023242"/>
    </source>
</evidence>
<evidence type="ECO:0000256" key="6">
    <source>
        <dbReference type="ARBA" id="ARBA00023015"/>
    </source>
</evidence>
<dbReference type="SUPFAM" id="SSF140996">
    <property type="entry name" value="Hermes dimerisation domain"/>
    <property type="match status" value="1"/>
</dbReference>
<dbReference type="InterPro" id="IPR012337">
    <property type="entry name" value="RNaseH-like_sf"/>
</dbReference>
<keyword evidence="5" id="KW-0862">Zinc</keyword>
<dbReference type="InterPro" id="IPR008906">
    <property type="entry name" value="HATC_C_dom"/>
</dbReference>
<feature type="compositionally biased region" description="Polar residues" evidence="11">
    <location>
        <begin position="299"/>
        <end position="313"/>
    </location>
</feature>
<evidence type="ECO:0000313" key="13">
    <source>
        <dbReference type="Ensembl" id="ENSOMYP00000064350.2"/>
    </source>
</evidence>
<feature type="compositionally biased region" description="Low complexity" evidence="11">
    <location>
        <begin position="26"/>
        <end position="38"/>
    </location>
</feature>
<evidence type="ECO:0000256" key="2">
    <source>
        <dbReference type="ARBA" id="ARBA00022723"/>
    </source>
</evidence>
<dbReference type="InterPro" id="IPR036236">
    <property type="entry name" value="Znf_C2H2_sf"/>
</dbReference>
<dbReference type="SUPFAM" id="SSF57667">
    <property type="entry name" value="beta-beta-alpha zinc fingers"/>
    <property type="match status" value="1"/>
</dbReference>
<sequence>MSAQEVPTNPGQEQVDAGGGVPDGPSPTTTTTLAVPVTIKKEPDMQGASNGKDVPAEICVVLGGGGGGGAAAAAGGGRSRNDQTQGSYVCGICGKKYKYYNCFQTHVRAHRESDSMPGEGAPTTPNNNFRYSCDICGKKYKYYSCFQEHRDLHAVDDPYEQVVLGPVEDVKEEEPVEPFQKVGPKTGSYECEFCGKQYKYFNPYQEHVALHQPMNFSFDNMKSPRSRGSVDGNMDVSKYSATKLETDSPFSRKMESKTQSSLVDTNSSQNSSGTPNPLVAGSFPASQTDNENHTKGGSPKTSPGPASQDQLWRSPQPQHQAQAQIVQVQIQAQPQPTQRNHYTNQNSGGLPEKERQQVAERLLRVMCTDLGVLNMLNSKDFLKLAQTLVDTGARHGAYSTREALGNMSSLALRQLPRMYNQIKVKVTCALGSNTSLGIAVTCHSQAVGPDACLVLTAYQVEGSRLKRYVLGVKEADLREGPEQVHQWTQNVLSEFVMSDIRTVYVTEPRVSAVGVGGSPLGGAGRGRVCLRCAGCSLGVVVQAVLGKRSLQARGLQELTELLATCRDIAASTSLSLRDDSTSATIDEGTSNPSAPPRPSPTPPCWDRTAEALLQVHAHFEQICEAYGRSKATASTLQGLNKHLLGTLACLLAPLRLAALELSSQRRPTLQQVLPVYLRLEKLFTSKAGEVGTASKLCHYFLEALKENFKVEKAHQVAMVLDPQLKLRPVPAYQHEEIIARACEMATDPHDGGQATGGGSGGEDVDGPSTTKRLRVNVPGGGVNTRGVVAVSSEASSDESQTQVRQEVFQYLAEPLLQGTTPDLFHYWSTAVGDRFPRLARLALWLLAVPAVGIRSECVSVCEQSLAMKRRQQVTTEEMSKLIFLRSNMA</sequence>
<feature type="compositionally biased region" description="Polar residues" evidence="11">
    <location>
        <begin position="339"/>
        <end position="348"/>
    </location>
</feature>
<feature type="compositionally biased region" description="Polar residues" evidence="11">
    <location>
        <begin position="257"/>
        <end position="275"/>
    </location>
</feature>
<keyword evidence="3" id="KW-0677">Repeat</keyword>
<keyword evidence="6" id="KW-0805">Transcription regulation</keyword>
<proteinExistence type="predicted"/>
<dbReference type="PROSITE" id="PS50157">
    <property type="entry name" value="ZINC_FINGER_C2H2_2"/>
    <property type="match status" value="3"/>
</dbReference>
<protein>
    <submittedName>
        <fullName evidence="13">Zinc finger protein 618</fullName>
    </submittedName>
</protein>
<dbReference type="RefSeq" id="XP_021458127.2">
    <property type="nucleotide sequence ID" value="XM_021602452.2"/>
</dbReference>
<feature type="compositionally biased region" description="Low complexity" evidence="11">
    <location>
        <begin position="315"/>
        <end position="338"/>
    </location>
</feature>
<reference evidence="13" key="2">
    <citation type="submission" date="2025-08" db="UniProtKB">
        <authorList>
            <consortium name="Ensembl"/>
        </authorList>
    </citation>
    <scope>IDENTIFICATION</scope>
</reference>
<dbReference type="PROSITE" id="PS00028">
    <property type="entry name" value="ZINC_FINGER_C2H2_1"/>
    <property type="match status" value="3"/>
</dbReference>
<evidence type="ECO:0000256" key="3">
    <source>
        <dbReference type="ARBA" id="ARBA00022737"/>
    </source>
</evidence>
<feature type="region of interest" description="Disordered" evidence="11">
    <location>
        <begin position="240"/>
        <end position="354"/>
    </location>
</feature>
<evidence type="ECO:0000256" key="4">
    <source>
        <dbReference type="ARBA" id="ARBA00022771"/>
    </source>
</evidence>
<dbReference type="PANTHER" id="PTHR24383">
    <property type="entry name" value="ZINC FINGER PROTEIN"/>
    <property type="match status" value="1"/>
</dbReference>
<reference evidence="13" key="1">
    <citation type="submission" date="2020-07" db="EMBL/GenBank/DDBJ databases">
        <title>A long reads based de novo assembly of the rainbow trout Arlee double haploid line genome.</title>
        <authorList>
            <person name="Gao G."/>
            <person name="Palti Y."/>
        </authorList>
    </citation>
    <scope>NUCLEOTIDE SEQUENCE [LARGE SCALE GENOMIC DNA]</scope>
</reference>
<reference evidence="13" key="3">
    <citation type="submission" date="2025-09" db="UniProtKB">
        <authorList>
            <consortium name="Ensembl"/>
        </authorList>
    </citation>
    <scope>IDENTIFICATION</scope>
</reference>
<dbReference type="Pfam" id="PF05699">
    <property type="entry name" value="Dimer_Tnp_hAT"/>
    <property type="match status" value="1"/>
</dbReference>
<feature type="domain" description="C2H2-type" evidence="12">
    <location>
        <begin position="189"/>
        <end position="211"/>
    </location>
</feature>
<keyword evidence="9" id="KW-0539">Nucleus</keyword>
<feature type="region of interest" description="Disordered" evidence="11">
    <location>
        <begin position="579"/>
        <end position="603"/>
    </location>
</feature>
<feature type="compositionally biased region" description="Polar residues" evidence="11">
    <location>
        <begin position="1"/>
        <end position="12"/>
    </location>
</feature>
<gene>
    <name evidence="13" type="primary">LOC110523597</name>
</gene>
<comment type="subcellular location">
    <subcellularLocation>
        <location evidence="1">Nucleus</location>
    </subcellularLocation>
</comment>
<evidence type="ECO:0000256" key="11">
    <source>
        <dbReference type="SAM" id="MobiDB-lite"/>
    </source>
</evidence>
<dbReference type="Gene3D" id="1.10.10.1070">
    <property type="entry name" value="Zinc finger, BED domain-containing"/>
    <property type="match status" value="1"/>
</dbReference>
<dbReference type="InterPro" id="IPR013087">
    <property type="entry name" value="Znf_C2H2_type"/>
</dbReference>
<dbReference type="GeneID" id="110523597"/>
<feature type="region of interest" description="Disordered" evidence="11">
    <location>
        <begin position="746"/>
        <end position="777"/>
    </location>
</feature>
<feature type="compositionally biased region" description="Pro residues" evidence="11">
    <location>
        <begin position="593"/>
        <end position="603"/>
    </location>
</feature>
<name>A0A8C7SET7_ONCMY</name>
<keyword evidence="8" id="KW-0804">Transcription</keyword>
<dbReference type="Ensembl" id="ENSOMYT00000070041.2">
    <property type="protein sequence ID" value="ENSOMYP00000064350.2"/>
    <property type="gene ID" value="ENSOMYG00000029757.2"/>
</dbReference>
<evidence type="ECO:0000256" key="10">
    <source>
        <dbReference type="PROSITE-ProRule" id="PRU00042"/>
    </source>
</evidence>
<keyword evidence="7" id="KW-0238">DNA-binding</keyword>
<dbReference type="AlphaFoldDB" id="A0A8C7SET7"/>
<dbReference type="SUPFAM" id="SSF53098">
    <property type="entry name" value="Ribonuclease H-like"/>
    <property type="match status" value="1"/>
</dbReference>
<dbReference type="GO" id="GO:0008270">
    <property type="term" value="F:zinc ion binding"/>
    <property type="evidence" value="ECO:0007669"/>
    <property type="project" value="UniProtKB-KW"/>
</dbReference>
<dbReference type="GO" id="GO:0003677">
    <property type="term" value="F:DNA binding"/>
    <property type="evidence" value="ECO:0007669"/>
    <property type="project" value="UniProtKB-KW"/>
</dbReference>
<keyword evidence="4 10" id="KW-0863">Zinc-finger</keyword>
<feature type="domain" description="C2H2-type" evidence="12">
    <location>
        <begin position="88"/>
        <end position="115"/>
    </location>
</feature>
<evidence type="ECO:0000313" key="14">
    <source>
        <dbReference type="Proteomes" id="UP000694395"/>
    </source>
</evidence>
<feature type="compositionally biased region" description="Basic and acidic residues" evidence="11">
    <location>
        <begin position="244"/>
        <end position="256"/>
    </location>
</feature>
<dbReference type="GO" id="GO:0005634">
    <property type="term" value="C:nucleus"/>
    <property type="evidence" value="ECO:0007669"/>
    <property type="project" value="UniProtKB-SubCell"/>
</dbReference>
<dbReference type="GeneTree" id="ENSGT00940000153306"/>
<keyword evidence="2" id="KW-0479">Metal-binding</keyword>